<dbReference type="GO" id="GO:0000731">
    <property type="term" value="P:DNA synthesis involved in DNA repair"/>
    <property type="evidence" value="ECO:0007669"/>
    <property type="project" value="TreeGrafter"/>
</dbReference>
<dbReference type="Pfam" id="PF12002">
    <property type="entry name" value="MgsA_C"/>
    <property type="match status" value="1"/>
</dbReference>
<evidence type="ECO:0000313" key="8">
    <source>
        <dbReference type="Proteomes" id="UP001329915"/>
    </source>
</evidence>
<name>A0AAU0US94_9FIRM</name>
<dbReference type="SMART" id="SM00382">
    <property type="entry name" value="AAA"/>
    <property type="match status" value="1"/>
</dbReference>
<dbReference type="InterPro" id="IPR003593">
    <property type="entry name" value="AAA+_ATPase"/>
</dbReference>
<dbReference type="KEGG" id="dbc:MFMK1_003039"/>
<dbReference type="InterPro" id="IPR027417">
    <property type="entry name" value="P-loop_NTPase"/>
</dbReference>
<dbReference type="GO" id="GO:0003677">
    <property type="term" value="F:DNA binding"/>
    <property type="evidence" value="ECO:0007669"/>
    <property type="project" value="InterPro"/>
</dbReference>
<evidence type="ECO:0000313" key="7">
    <source>
        <dbReference type="EMBL" id="WRO23190.1"/>
    </source>
</evidence>
<dbReference type="EMBL" id="CP121694">
    <property type="protein sequence ID" value="WRO23190.1"/>
    <property type="molecule type" value="Genomic_DNA"/>
</dbReference>
<dbReference type="Gene3D" id="1.10.8.60">
    <property type="match status" value="1"/>
</dbReference>
<dbReference type="GO" id="GO:0006261">
    <property type="term" value="P:DNA-templated DNA replication"/>
    <property type="evidence" value="ECO:0007669"/>
    <property type="project" value="TreeGrafter"/>
</dbReference>
<dbReference type="AlphaFoldDB" id="A0AAU0US94"/>
<dbReference type="FunFam" id="3.40.50.300:FF:000345">
    <property type="entry name" value="AAA family ATPase"/>
    <property type="match status" value="1"/>
</dbReference>
<evidence type="ECO:0000256" key="1">
    <source>
        <dbReference type="ARBA" id="ARBA00008959"/>
    </source>
</evidence>
<evidence type="ECO:0000256" key="3">
    <source>
        <dbReference type="ARBA" id="ARBA00022741"/>
    </source>
</evidence>
<dbReference type="InterPro" id="IPR032423">
    <property type="entry name" value="AAA_assoc_2"/>
</dbReference>
<dbReference type="FunFam" id="1.20.272.10:FF:000001">
    <property type="entry name" value="Putative AAA family ATPase"/>
    <property type="match status" value="1"/>
</dbReference>
<dbReference type="GO" id="GO:0017116">
    <property type="term" value="F:single-stranded DNA helicase activity"/>
    <property type="evidence" value="ECO:0007669"/>
    <property type="project" value="TreeGrafter"/>
</dbReference>
<dbReference type="RefSeq" id="WP_366922574.1">
    <property type="nucleotide sequence ID" value="NZ_CP121694.1"/>
</dbReference>
<dbReference type="Pfam" id="PF00004">
    <property type="entry name" value="AAA"/>
    <property type="match status" value="1"/>
</dbReference>
<keyword evidence="5" id="KW-0175">Coiled coil</keyword>
<keyword evidence="4" id="KW-0067">ATP-binding</keyword>
<evidence type="ECO:0000256" key="2">
    <source>
        <dbReference type="ARBA" id="ARBA00020776"/>
    </source>
</evidence>
<dbReference type="PANTHER" id="PTHR13779:SF7">
    <property type="entry name" value="ATPASE WRNIP1"/>
    <property type="match status" value="1"/>
</dbReference>
<dbReference type="InterPro" id="IPR003959">
    <property type="entry name" value="ATPase_AAA_core"/>
</dbReference>
<evidence type="ECO:0000256" key="5">
    <source>
        <dbReference type="SAM" id="Coils"/>
    </source>
</evidence>
<dbReference type="GO" id="GO:0008047">
    <property type="term" value="F:enzyme activator activity"/>
    <property type="evidence" value="ECO:0007669"/>
    <property type="project" value="TreeGrafter"/>
</dbReference>
<evidence type="ECO:0000259" key="6">
    <source>
        <dbReference type="SMART" id="SM00382"/>
    </source>
</evidence>
<dbReference type="FunFam" id="1.10.8.60:FF:000029">
    <property type="entry name" value="Replication-associated recombination protein A"/>
    <property type="match status" value="1"/>
</dbReference>
<dbReference type="Gene3D" id="1.10.3710.10">
    <property type="entry name" value="DNA polymerase III clamp loader subunits, C-terminal domain"/>
    <property type="match status" value="1"/>
</dbReference>
<organism evidence="7 8">
    <name type="scientific">Metallumcola ferriviriculae</name>
    <dbReference type="NCBI Taxonomy" id="3039180"/>
    <lineage>
        <taxon>Bacteria</taxon>
        <taxon>Bacillati</taxon>
        <taxon>Bacillota</taxon>
        <taxon>Clostridia</taxon>
        <taxon>Neomoorellales</taxon>
        <taxon>Desulfitibacteraceae</taxon>
        <taxon>Metallumcola</taxon>
    </lineage>
</organism>
<dbReference type="SUPFAM" id="SSF48019">
    <property type="entry name" value="post-AAA+ oligomerization domain-like"/>
    <property type="match status" value="1"/>
</dbReference>
<dbReference type="Proteomes" id="UP001329915">
    <property type="component" value="Chromosome"/>
</dbReference>
<dbReference type="InterPro" id="IPR051314">
    <property type="entry name" value="AAA_ATPase_RarA/MGS1/WRNIP1"/>
</dbReference>
<feature type="coiled-coil region" evidence="5">
    <location>
        <begin position="81"/>
        <end position="108"/>
    </location>
</feature>
<keyword evidence="8" id="KW-1185">Reference proteome</keyword>
<dbReference type="CDD" id="cd18139">
    <property type="entry name" value="HLD_clamp_RarA"/>
    <property type="match status" value="1"/>
</dbReference>
<proteinExistence type="inferred from homology"/>
<dbReference type="InterPro" id="IPR021886">
    <property type="entry name" value="MgsA_C"/>
</dbReference>
<dbReference type="PANTHER" id="PTHR13779">
    <property type="entry name" value="WERNER HELICASE-INTERACTING PROTEIN 1 FAMILY MEMBER"/>
    <property type="match status" value="1"/>
</dbReference>
<dbReference type="Gene3D" id="3.40.50.300">
    <property type="entry name" value="P-loop containing nucleotide triphosphate hydrolases"/>
    <property type="match status" value="1"/>
</dbReference>
<dbReference type="FunFam" id="1.10.3710.10:FF:000003">
    <property type="entry name" value="ATPase, AAA family protein"/>
    <property type="match status" value="1"/>
</dbReference>
<sequence>MDLFDFTDNKKRAEPLAQRMRPRSLDDFIGQEHIVGRGKLLRRAIEADQLTSVIFYGPPGTGKTTLAMVISGMTKSKFVRLNAVTAGVKDLRNVIDEARENLKYYQKKTILFLDEIHRFNKAQQDALLPAVEEGTVVLIGATTENPYFEVNSPLLSRSRIFTLKELSDQQVERILRQALGNQERGLGSYQVELEETALQHLVRMANGDARNALNALELAVLTTPPEEGIRRINEDIAAESIQQRILRYDKDGDNHYDVISAFIKSLRGSDPDAALYWFARAVQAGEEPRFLVRRLIVHASEDVGLADSRAMLLAHAAANALEWLGMPEARIPIAQAIIYIAKAPKSNSVIEAVDRAFLAVNDQRAQPVPLHLRDSHYSGAKVLGHGRDYQYPHQFPGHYVEQQYLPDNLVGQKFYKPDGQGEES</sequence>
<dbReference type="InterPro" id="IPR008921">
    <property type="entry name" value="DNA_pol3_clamp-load_cplx_C"/>
</dbReference>
<dbReference type="SUPFAM" id="SSF52540">
    <property type="entry name" value="P-loop containing nucleoside triphosphate hydrolases"/>
    <property type="match status" value="1"/>
</dbReference>
<accession>A0AAU0US94</accession>
<keyword evidence="3" id="KW-0547">Nucleotide-binding</keyword>
<evidence type="ECO:0000256" key="4">
    <source>
        <dbReference type="ARBA" id="ARBA00022840"/>
    </source>
</evidence>
<dbReference type="GO" id="GO:0016887">
    <property type="term" value="F:ATP hydrolysis activity"/>
    <property type="evidence" value="ECO:0007669"/>
    <property type="project" value="InterPro"/>
</dbReference>
<protein>
    <recommendedName>
        <fullName evidence="2">Replication-associated recombination protein A</fullName>
    </recommendedName>
</protein>
<dbReference type="CDD" id="cd00009">
    <property type="entry name" value="AAA"/>
    <property type="match status" value="1"/>
</dbReference>
<comment type="similarity">
    <text evidence="1">Belongs to the AAA ATPase family. RarA/MGS1/WRNIP1 subfamily.</text>
</comment>
<dbReference type="GO" id="GO:0005524">
    <property type="term" value="F:ATP binding"/>
    <property type="evidence" value="ECO:0007669"/>
    <property type="project" value="UniProtKB-KW"/>
</dbReference>
<dbReference type="Gene3D" id="1.20.272.10">
    <property type="match status" value="1"/>
</dbReference>
<reference evidence="7 8" key="1">
    <citation type="submission" date="2023-04" db="EMBL/GenBank/DDBJ databases">
        <authorList>
            <person name="Hsu D."/>
        </authorList>
    </citation>
    <scope>NUCLEOTIDE SEQUENCE [LARGE SCALE GENOMIC DNA]</scope>
    <source>
        <strain evidence="7 8">MK1</strain>
    </source>
</reference>
<gene>
    <name evidence="7" type="ORF">MFMK1_003039</name>
</gene>
<feature type="domain" description="AAA+ ATPase" evidence="6">
    <location>
        <begin position="49"/>
        <end position="166"/>
    </location>
</feature>
<dbReference type="Pfam" id="PF16193">
    <property type="entry name" value="AAA_assoc_2"/>
    <property type="match status" value="1"/>
</dbReference>